<keyword evidence="7" id="KW-1185">Reference proteome</keyword>
<dbReference type="PANTHER" id="PTHR30537:SF74">
    <property type="entry name" value="HTH-TYPE TRANSCRIPTIONAL REGULATOR TRPI"/>
    <property type="match status" value="1"/>
</dbReference>
<dbReference type="Pfam" id="PF00126">
    <property type="entry name" value="HTH_1"/>
    <property type="match status" value="1"/>
</dbReference>
<keyword evidence="2" id="KW-0805">Transcription regulation</keyword>
<dbReference type="FunFam" id="1.10.10.10:FF:000001">
    <property type="entry name" value="LysR family transcriptional regulator"/>
    <property type="match status" value="1"/>
</dbReference>
<evidence type="ECO:0000256" key="4">
    <source>
        <dbReference type="ARBA" id="ARBA00023163"/>
    </source>
</evidence>
<evidence type="ECO:0000259" key="5">
    <source>
        <dbReference type="PROSITE" id="PS50931"/>
    </source>
</evidence>
<accession>A0A1Y6BU65</accession>
<evidence type="ECO:0000256" key="3">
    <source>
        <dbReference type="ARBA" id="ARBA00023125"/>
    </source>
</evidence>
<dbReference type="GO" id="GO:0043565">
    <property type="term" value="F:sequence-specific DNA binding"/>
    <property type="evidence" value="ECO:0007669"/>
    <property type="project" value="TreeGrafter"/>
</dbReference>
<dbReference type="Gene3D" id="1.10.10.10">
    <property type="entry name" value="Winged helix-like DNA-binding domain superfamily/Winged helix DNA-binding domain"/>
    <property type="match status" value="1"/>
</dbReference>
<sequence>MQYLRRMLPSTNALFVFEAAVRCGSFTKAAAELNVTQPAVSRMLGRLESHLGVKLFERVPGGPQLTESGTILYRRLSHSFREIEGALREIEARRTGAETVTLSVSTAFTTHWLMPRMSELHRLFPTLDLRFQLLAGPLGGPVDEVDLGMRFVEGEDARHEAALIMPEIVLPICSPAYLEQRRQEGRDGQPFPNTIVNLSKAEPDWSRYFSSERPDGETGAGNSLIFSDYAIVVQAALLGQGIALGWLNVVSHWLRGGALVPAADEPIVTGRRCHLVHLKERPLRPVAAQLRDWIIEETRADVAAIDALYPQFGLARLCRLA</sequence>
<dbReference type="InterPro" id="IPR036390">
    <property type="entry name" value="WH_DNA-bd_sf"/>
</dbReference>
<dbReference type="AlphaFoldDB" id="A0A1Y6BU65"/>
<dbReference type="Proteomes" id="UP000192917">
    <property type="component" value="Unassembled WGS sequence"/>
</dbReference>
<dbReference type="SUPFAM" id="SSF53850">
    <property type="entry name" value="Periplasmic binding protein-like II"/>
    <property type="match status" value="1"/>
</dbReference>
<dbReference type="InterPro" id="IPR058163">
    <property type="entry name" value="LysR-type_TF_proteobact-type"/>
</dbReference>
<protein>
    <submittedName>
        <fullName evidence="6">Transcriptional regulator, LysR family</fullName>
    </submittedName>
</protein>
<dbReference type="Pfam" id="PF03466">
    <property type="entry name" value="LysR_substrate"/>
    <property type="match status" value="1"/>
</dbReference>
<dbReference type="STRING" id="560819.SAMN05428998_108155"/>
<dbReference type="PANTHER" id="PTHR30537">
    <property type="entry name" value="HTH-TYPE TRANSCRIPTIONAL REGULATOR"/>
    <property type="match status" value="1"/>
</dbReference>
<evidence type="ECO:0000256" key="1">
    <source>
        <dbReference type="ARBA" id="ARBA00009437"/>
    </source>
</evidence>
<reference evidence="6 7" key="1">
    <citation type="submission" date="2017-04" db="EMBL/GenBank/DDBJ databases">
        <authorList>
            <person name="Afonso C.L."/>
            <person name="Miller P.J."/>
            <person name="Scott M.A."/>
            <person name="Spackman E."/>
            <person name="Goraichik I."/>
            <person name="Dimitrov K.M."/>
            <person name="Suarez D.L."/>
            <person name="Swayne D.E."/>
        </authorList>
    </citation>
    <scope>NUCLEOTIDE SEQUENCE [LARGE SCALE GENOMIC DNA]</scope>
    <source>
        <strain evidence="6 7">USBA 355</strain>
    </source>
</reference>
<evidence type="ECO:0000256" key="2">
    <source>
        <dbReference type="ARBA" id="ARBA00023015"/>
    </source>
</evidence>
<comment type="similarity">
    <text evidence="1">Belongs to the LysR transcriptional regulatory family.</text>
</comment>
<dbReference type="GO" id="GO:0003700">
    <property type="term" value="F:DNA-binding transcription factor activity"/>
    <property type="evidence" value="ECO:0007669"/>
    <property type="project" value="InterPro"/>
</dbReference>
<gene>
    <name evidence="6" type="ORF">SAMN05428998_108155</name>
</gene>
<proteinExistence type="inferred from homology"/>
<evidence type="ECO:0000313" key="7">
    <source>
        <dbReference type="Proteomes" id="UP000192917"/>
    </source>
</evidence>
<feature type="domain" description="HTH lysR-type" evidence="5">
    <location>
        <begin position="9"/>
        <end position="66"/>
    </location>
</feature>
<dbReference type="SUPFAM" id="SSF46785">
    <property type="entry name" value="Winged helix' DNA-binding domain"/>
    <property type="match status" value="1"/>
</dbReference>
<evidence type="ECO:0000313" key="6">
    <source>
        <dbReference type="EMBL" id="SMF25318.1"/>
    </source>
</evidence>
<dbReference type="PROSITE" id="PS50931">
    <property type="entry name" value="HTH_LYSR"/>
    <property type="match status" value="1"/>
</dbReference>
<dbReference type="InterPro" id="IPR000847">
    <property type="entry name" value="LysR_HTH_N"/>
</dbReference>
<dbReference type="EMBL" id="FWZX01000008">
    <property type="protein sequence ID" value="SMF25318.1"/>
    <property type="molecule type" value="Genomic_DNA"/>
</dbReference>
<dbReference type="InterPro" id="IPR005119">
    <property type="entry name" value="LysR_subst-bd"/>
</dbReference>
<dbReference type="GO" id="GO:0006351">
    <property type="term" value="P:DNA-templated transcription"/>
    <property type="evidence" value="ECO:0007669"/>
    <property type="project" value="TreeGrafter"/>
</dbReference>
<dbReference type="RefSeq" id="WP_085123038.1">
    <property type="nucleotide sequence ID" value="NZ_FWZX01000008.1"/>
</dbReference>
<keyword evidence="4" id="KW-0804">Transcription</keyword>
<dbReference type="Gene3D" id="3.40.190.10">
    <property type="entry name" value="Periplasmic binding protein-like II"/>
    <property type="match status" value="2"/>
</dbReference>
<name>A0A1Y6BU65_9PROT</name>
<dbReference type="InterPro" id="IPR036388">
    <property type="entry name" value="WH-like_DNA-bd_sf"/>
</dbReference>
<dbReference type="PRINTS" id="PR00039">
    <property type="entry name" value="HTHLYSR"/>
</dbReference>
<keyword evidence="3" id="KW-0238">DNA-binding</keyword>
<organism evidence="6 7">
    <name type="scientific">Tistlia consotensis USBA 355</name>
    <dbReference type="NCBI Taxonomy" id="560819"/>
    <lineage>
        <taxon>Bacteria</taxon>
        <taxon>Pseudomonadati</taxon>
        <taxon>Pseudomonadota</taxon>
        <taxon>Alphaproteobacteria</taxon>
        <taxon>Rhodospirillales</taxon>
        <taxon>Rhodovibrionaceae</taxon>
        <taxon>Tistlia</taxon>
    </lineage>
</organism>